<accession>A0A4W5MQU6</accession>
<reference evidence="2" key="1">
    <citation type="submission" date="2018-06" db="EMBL/GenBank/DDBJ databases">
        <title>Genome assembly of Danube salmon.</title>
        <authorList>
            <person name="Macqueen D.J."/>
            <person name="Gundappa M.K."/>
        </authorList>
    </citation>
    <scope>NUCLEOTIDE SEQUENCE [LARGE SCALE GENOMIC DNA]</scope>
</reference>
<dbReference type="InterPro" id="IPR052418">
    <property type="entry name" value="Apolipoprotein_B"/>
</dbReference>
<reference evidence="1" key="3">
    <citation type="submission" date="2025-09" db="UniProtKB">
        <authorList>
            <consortium name="Ensembl"/>
        </authorList>
    </citation>
    <scope>IDENTIFICATION</scope>
</reference>
<organism evidence="1 2">
    <name type="scientific">Hucho hucho</name>
    <name type="common">huchen</name>
    <dbReference type="NCBI Taxonomy" id="62062"/>
    <lineage>
        <taxon>Eukaryota</taxon>
        <taxon>Metazoa</taxon>
        <taxon>Chordata</taxon>
        <taxon>Craniata</taxon>
        <taxon>Vertebrata</taxon>
        <taxon>Euteleostomi</taxon>
        <taxon>Actinopterygii</taxon>
        <taxon>Neopterygii</taxon>
        <taxon>Teleostei</taxon>
        <taxon>Protacanthopterygii</taxon>
        <taxon>Salmoniformes</taxon>
        <taxon>Salmonidae</taxon>
        <taxon>Salmoninae</taxon>
        <taxon>Hucho</taxon>
    </lineage>
</organism>
<dbReference type="GO" id="GO:0006642">
    <property type="term" value="P:triglyceride mobilization"/>
    <property type="evidence" value="ECO:0007669"/>
    <property type="project" value="TreeGrafter"/>
</dbReference>
<dbReference type="GO" id="GO:0034362">
    <property type="term" value="C:low-density lipoprotein particle"/>
    <property type="evidence" value="ECO:0007669"/>
    <property type="project" value="TreeGrafter"/>
</dbReference>
<dbReference type="PANTHER" id="PTHR13769">
    <property type="entry name" value="APOLIPOPROTEIN B"/>
    <property type="match status" value="1"/>
</dbReference>
<dbReference type="PANTHER" id="PTHR13769:SF5">
    <property type="entry name" value="APOLIPOPROTEIN B-100-RELATED"/>
    <property type="match status" value="1"/>
</dbReference>
<dbReference type="STRING" id="62062.ENSHHUP00000039780"/>
<dbReference type="GO" id="GO:0034361">
    <property type="term" value="C:very-low-density lipoprotein particle"/>
    <property type="evidence" value="ECO:0007669"/>
    <property type="project" value="TreeGrafter"/>
</dbReference>
<name>A0A4W5MQU6_9TELE</name>
<sequence length="288" mass="31949">MNRLTDHSIFLPILSVSRHTLNVDITSPTFTDVNFRYAARRDGVSASISTPSTGFLGLQLQGRIPSQLSARLYSRYASAPEDDVDILVFRATAKDADKIKLQVAYNMEAPHNMLLGLKERLPAITSTLNSFSNKYEIFGHVEWLKSSIINLIDEAYTAANSHAAELSQLSILFRNTVFQHQKAIQVFLDATIKFLRETEFKLPGSEEITTLPEVLKQLTTGIATMVEQAIQVLIDSAEASFNALVDMISDIQVTMPIGDVMTGAQIIDNMRANMKHALAQLVGLVKHR</sequence>
<dbReference type="GO" id="GO:0042953">
    <property type="term" value="P:lipoprotein transport"/>
    <property type="evidence" value="ECO:0007669"/>
    <property type="project" value="TreeGrafter"/>
</dbReference>
<evidence type="ECO:0000313" key="1">
    <source>
        <dbReference type="Ensembl" id="ENSHHUP00000039780.1"/>
    </source>
</evidence>
<dbReference type="GO" id="GO:0030301">
    <property type="term" value="P:cholesterol transport"/>
    <property type="evidence" value="ECO:0007669"/>
    <property type="project" value="TreeGrafter"/>
</dbReference>
<dbReference type="GO" id="GO:0042632">
    <property type="term" value="P:cholesterol homeostasis"/>
    <property type="evidence" value="ECO:0007669"/>
    <property type="project" value="TreeGrafter"/>
</dbReference>
<dbReference type="GO" id="GO:0050750">
    <property type="term" value="F:low-density lipoprotein particle receptor binding"/>
    <property type="evidence" value="ECO:0007669"/>
    <property type="project" value="TreeGrafter"/>
</dbReference>
<dbReference type="GeneTree" id="ENSGT00590000083139"/>
<proteinExistence type="predicted"/>
<dbReference type="GO" id="GO:0034359">
    <property type="term" value="C:mature chylomicron"/>
    <property type="evidence" value="ECO:0007669"/>
    <property type="project" value="TreeGrafter"/>
</dbReference>
<keyword evidence="2" id="KW-1185">Reference proteome</keyword>
<dbReference type="Proteomes" id="UP000314982">
    <property type="component" value="Unassembled WGS sequence"/>
</dbReference>
<reference evidence="1" key="2">
    <citation type="submission" date="2025-08" db="UniProtKB">
        <authorList>
            <consortium name="Ensembl"/>
        </authorList>
    </citation>
    <scope>IDENTIFICATION</scope>
</reference>
<protein>
    <submittedName>
        <fullName evidence="1">Uncharacterized protein</fullName>
    </submittedName>
</protein>
<dbReference type="GO" id="GO:0120020">
    <property type="term" value="F:cholesterol transfer activity"/>
    <property type="evidence" value="ECO:0007669"/>
    <property type="project" value="TreeGrafter"/>
</dbReference>
<dbReference type="Ensembl" id="ENSHHUT00000041326.1">
    <property type="protein sequence ID" value="ENSHHUP00000039780.1"/>
    <property type="gene ID" value="ENSHHUG00000024676.1"/>
</dbReference>
<dbReference type="AlphaFoldDB" id="A0A4W5MQU6"/>
<evidence type="ECO:0000313" key="2">
    <source>
        <dbReference type="Proteomes" id="UP000314982"/>
    </source>
</evidence>